<sequence>MGAGWGVRKGRVVAGGATNSATGAKPQVVSASVASTPAAQELQVAAAQSDDGDDKENAGAQMSSPNKTLPLALAAEVEAEKVVQKQSLLAAGVEAEKVIQKQSQLGPGLASSEAREAGGEKAAANGSQPAGEEKVWCCGVQTVKKDGKFWWAQENAGGTGDHFNSWSEDRVAEWVQTVQAGRFHAYAEKFRAAGIAGAAFSAITQQQLKELGIQDPKTRGILLAAISAEASFGAQAEIAVAVKPSEEMARRALQKQREAAEASPDEEEAQDPADAAALVLRTILGETGTPELFTAKIVAWRADHPPVDYAAAPPAGKSATRRVASGILVAARVRPVLKDVDSSALEAGDFESVTVPADASEGIVVHSCGMRIDGKTPRVEHKSFRVHQALGSSCGEKRAFEMMAPLVDAAVKHSTHSTSLCYGQTGSGKTHTVRSLAEHTAQHLFASLEAKLVVLEAFELKGGSRGMMLTSTGHAFSLNEDSKPELTLFEGADGVVHVGGSEGATAGGQGDLNLKHCVLAAGAEELVARFKEAEQRRTCLDTKRNKASSRSHAFYRFHLAQKNAKGGITGTGACIELVDLAGSESNKDSLFHDRLRVEDTARINNSLMALNDCIRKQTQGASYVPFRADKLTQLLRPCFVKRDAALEGVVTVLFLTCLSPLASDAHQSIRGLTYTQQLTGMKPKPAQAAARPRLRATPPPWEFGECSEDPKVPGPASDSKV</sequence>
<dbReference type="GO" id="GO:0005524">
    <property type="term" value="F:ATP binding"/>
    <property type="evidence" value="ECO:0007669"/>
    <property type="project" value="UniProtKB-UniRule"/>
</dbReference>
<dbReference type="InterPro" id="IPR001660">
    <property type="entry name" value="SAM"/>
</dbReference>
<dbReference type="Gene3D" id="3.40.850.10">
    <property type="entry name" value="Kinesin motor domain"/>
    <property type="match status" value="1"/>
</dbReference>
<dbReference type="InterPro" id="IPR036961">
    <property type="entry name" value="Kinesin_motor_dom_sf"/>
</dbReference>
<feature type="compositionally biased region" description="Low complexity" evidence="2">
    <location>
        <begin position="28"/>
        <end position="39"/>
    </location>
</feature>
<dbReference type="SMART" id="SM00129">
    <property type="entry name" value="KISc"/>
    <property type="match status" value="1"/>
</dbReference>
<dbReference type="Proteomes" id="UP000626109">
    <property type="component" value="Unassembled WGS sequence"/>
</dbReference>
<dbReference type="GO" id="GO:0008017">
    <property type="term" value="F:microtubule binding"/>
    <property type="evidence" value="ECO:0007669"/>
    <property type="project" value="InterPro"/>
</dbReference>
<feature type="compositionally biased region" description="Basic and acidic residues" evidence="2">
    <location>
        <begin position="251"/>
        <end position="260"/>
    </location>
</feature>
<dbReference type="InterPro" id="IPR013761">
    <property type="entry name" value="SAM/pointed_sf"/>
</dbReference>
<dbReference type="InterPro" id="IPR001752">
    <property type="entry name" value="Kinesin_motor_dom"/>
</dbReference>
<evidence type="ECO:0000256" key="2">
    <source>
        <dbReference type="SAM" id="MobiDB-lite"/>
    </source>
</evidence>
<dbReference type="GO" id="GO:0007018">
    <property type="term" value="P:microtubule-based movement"/>
    <property type="evidence" value="ECO:0007669"/>
    <property type="project" value="InterPro"/>
</dbReference>
<dbReference type="SUPFAM" id="SSF52540">
    <property type="entry name" value="P-loop containing nucleoside triphosphate hydrolases"/>
    <property type="match status" value="1"/>
</dbReference>
<feature type="region of interest" description="Disordered" evidence="2">
    <location>
        <begin position="102"/>
        <end position="128"/>
    </location>
</feature>
<dbReference type="SMART" id="SM00454">
    <property type="entry name" value="SAM"/>
    <property type="match status" value="1"/>
</dbReference>
<name>A0A813LGB7_POLGL</name>
<feature type="region of interest" description="Disordered" evidence="2">
    <location>
        <begin position="1"/>
        <end position="67"/>
    </location>
</feature>
<dbReference type="Pfam" id="PF00225">
    <property type="entry name" value="Kinesin"/>
    <property type="match status" value="2"/>
</dbReference>
<protein>
    <recommendedName>
        <fullName evidence="7">Kinesin-like protein</fullName>
    </recommendedName>
</protein>
<dbReference type="EMBL" id="CAJNNW010035399">
    <property type="protein sequence ID" value="CAE8727474.1"/>
    <property type="molecule type" value="Genomic_DNA"/>
</dbReference>
<dbReference type="AlphaFoldDB" id="A0A813LGB7"/>
<dbReference type="PANTHER" id="PTHR24115">
    <property type="entry name" value="KINESIN-RELATED"/>
    <property type="match status" value="1"/>
</dbReference>
<keyword evidence="1" id="KW-0547">Nucleotide-binding</keyword>
<dbReference type="InterPro" id="IPR027417">
    <property type="entry name" value="P-loop_NTPase"/>
</dbReference>
<accession>A0A813LGB7</accession>
<evidence type="ECO:0000259" key="3">
    <source>
        <dbReference type="PROSITE" id="PS50067"/>
    </source>
</evidence>
<gene>
    <name evidence="5" type="ORF">PGLA2088_LOCUS44827</name>
</gene>
<dbReference type="PRINTS" id="PR00380">
    <property type="entry name" value="KINESINHEAVY"/>
</dbReference>
<evidence type="ECO:0008006" key="7">
    <source>
        <dbReference type="Google" id="ProtNLM"/>
    </source>
</evidence>
<dbReference type="Gene3D" id="1.10.150.50">
    <property type="entry name" value="Transcription Factor, Ets-1"/>
    <property type="match status" value="1"/>
</dbReference>
<feature type="region of interest" description="Disordered" evidence="2">
    <location>
        <begin position="680"/>
        <end position="721"/>
    </location>
</feature>
<dbReference type="PANTHER" id="PTHR24115:SF799">
    <property type="entry name" value="KINESIN-LIKE PROTEIN"/>
    <property type="match status" value="1"/>
</dbReference>
<dbReference type="GO" id="GO:0005874">
    <property type="term" value="C:microtubule"/>
    <property type="evidence" value="ECO:0007669"/>
    <property type="project" value="TreeGrafter"/>
</dbReference>
<organism evidence="5 6">
    <name type="scientific">Polarella glacialis</name>
    <name type="common">Dinoflagellate</name>
    <dbReference type="NCBI Taxonomy" id="89957"/>
    <lineage>
        <taxon>Eukaryota</taxon>
        <taxon>Sar</taxon>
        <taxon>Alveolata</taxon>
        <taxon>Dinophyceae</taxon>
        <taxon>Suessiales</taxon>
        <taxon>Suessiaceae</taxon>
        <taxon>Polarella</taxon>
    </lineage>
</organism>
<feature type="domain" description="SAM" evidence="4">
    <location>
        <begin position="166"/>
        <end position="232"/>
    </location>
</feature>
<evidence type="ECO:0000313" key="6">
    <source>
        <dbReference type="Proteomes" id="UP000626109"/>
    </source>
</evidence>
<feature type="binding site" evidence="1">
    <location>
        <begin position="423"/>
        <end position="430"/>
    </location>
    <ligand>
        <name>ATP</name>
        <dbReference type="ChEBI" id="CHEBI:30616"/>
    </ligand>
</feature>
<dbReference type="Pfam" id="PF07647">
    <property type="entry name" value="SAM_2"/>
    <property type="match status" value="1"/>
</dbReference>
<evidence type="ECO:0000256" key="1">
    <source>
        <dbReference type="PROSITE-ProRule" id="PRU00283"/>
    </source>
</evidence>
<keyword evidence="1" id="KW-0067">ATP-binding</keyword>
<keyword evidence="1" id="KW-0505">Motor protein</keyword>
<evidence type="ECO:0000313" key="5">
    <source>
        <dbReference type="EMBL" id="CAE8727474.1"/>
    </source>
</evidence>
<feature type="region of interest" description="Disordered" evidence="2">
    <location>
        <begin position="251"/>
        <end position="272"/>
    </location>
</feature>
<comment type="similarity">
    <text evidence="1">Belongs to the TRAFAC class myosin-kinesin ATPase superfamily. Kinesin family.</text>
</comment>
<dbReference type="GO" id="GO:0003777">
    <property type="term" value="F:microtubule motor activity"/>
    <property type="evidence" value="ECO:0007669"/>
    <property type="project" value="InterPro"/>
</dbReference>
<proteinExistence type="inferred from homology"/>
<feature type="domain" description="Kinesin motor" evidence="3">
    <location>
        <begin position="326"/>
        <end position="681"/>
    </location>
</feature>
<dbReference type="SUPFAM" id="SSF47769">
    <property type="entry name" value="SAM/Pointed domain"/>
    <property type="match status" value="1"/>
</dbReference>
<reference evidence="5" key="1">
    <citation type="submission" date="2021-02" db="EMBL/GenBank/DDBJ databases">
        <authorList>
            <person name="Dougan E. K."/>
            <person name="Rhodes N."/>
            <person name="Thang M."/>
            <person name="Chan C."/>
        </authorList>
    </citation>
    <scope>NUCLEOTIDE SEQUENCE</scope>
</reference>
<dbReference type="PROSITE" id="PS50067">
    <property type="entry name" value="KINESIN_MOTOR_2"/>
    <property type="match status" value="1"/>
</dbReference>
<comment type="caution">
    <text evidence="5">The sequence shown here is derived from an EMBL/GenBank/DDBJ whole genome shotgun (WGS) entry which is preliminary data.</text>
</comment>
<dbReference type="GO" id="GO:0016887">
    <property type="term" value="F:ATP hydrolysis activity"/>
    <property type="evidence" value="ECO:0007669"/>
    <property type="project" value="TreeGrafter"/>
</dbReference>
<evidence type="ECO:0000259" key="4">
    <source>
        <dbReference type="PROSITE" id="PS50105"/>
    </source>
</evidence>
<dbReference type="PROSITE" id="PS50105">
    <property type="entry name" value="SAM_DOMAIN"/>
    <property type="match status" value="1"/>
</dbReference>
<dbReference type="InterPro" id="IPR027640">
    <property type="entry name" value="Kinesin-like_fam"/>
</dbReference>
<dbReference type="GO" id="GO:0005871">
    <property type="term" value="C:kinesin complex"/>
    <property type="evidence" value="ECO:0007669"/>
    <property type="project" value="TreeGrafter"/>
</dbReference>